<dbReference type="EMBL" id="RRYP01013835">
    <property type="protein sequence ID" value="TNV76302.1"/>
    <property type="molecule type" value="Genomic_DNA"/>
</dbReference>
<proteinExistence type="predicted"/>
<dbReference type="Pfam" id="PF02221">
    <property type="entry name" value="E1_DerP2_DerF2"/>
    <property type="match status" value="1"/>
</dbReference>
<evidence type="ECO:0000313" key="3">
    <source>
        <dbReference type="EMBL" id="TNV76302.1"/>
    </source>
</evidence>
<evidence type="ECO:0000256" key="1">
    <source>
        <dbReference type="SAM" id="SignalP"/>
    </source>
</evidence>
<feature type="signal peptide" evidence="1">
    <location>
        <begin position="1"/>
        <end position="17"/>
    </location>
</feature>
<evidence type="ECO:0000313" key="4">
    <source>
        <dbReference type="Proteomes" id="UP000785679"/>
    </source>
</evidence>
<keyword evidence="4" id="KW-1185">Reference proteome</keyword>
<dbReference type="AlphaFoldDB" id="A0A8J8NJN1"/>
<name>A0A8J8NJN1_HALGN</name>
<organism evidence="3 4">
    <name type="scientific">Halteria grandinella</name>
    <dbReference type="NCBI Taxonomy" id="5974"/>
    <lineage>
        <taxon>Eukaryota</taxon>
        <taxon>Sar</taxon>
        <taxon>Alveolata</taxon>
        <taxon>Ciliophora</taxon>
        <taxon>Intramacronucleata</taxon>
        <taxon>Spirotrichea</taxon>
        <taxon>Stichotrichia</taxon>
        <taxon>Sporadotrichida</taxon>
        <taxon>Halteriidae</taxon>
        <taxon>Halteria</taxon>
    </lineage>
</organism>
<dbReference type="InterPro" id="IPR003172">
    <property type="entry name" value="ML_dom"/>
</dbReference>
<protein>
    <recommendedName>
        <fullName evidence="2">MD-2-related lipid-recognition domain-containing protein</fullName>
    </recommendedName>
</protein>
<dbReference type="InterPro" id="IPR014756">
    <property type="entry name" value="Ig_E-set"/>
</dbReference>
<sequence length="181" mass="19615">MFKVLATLAALFGLSTASTLEIPLSAWSKVLPKESAVKMQLYGAQHPTLKSIASGVTWSECNSEHVYDVACGTAKPNPPIVGDWVGLNMDIIFNNDADVTGNFISVAFTAQNSKSPIPLYSQDFNSGQPGQYGAGDEYTDALTWFVPGFAPLGHYNVTIEVHDQGQKQVYACIQAEFDIYN</sequence>
<feature type="domain" description="MD-2-related lipid-recognition" evidence="2">
    <location>
        <begin position="56"/>
        <end position="178"/>
    </location>
</feature>
<dbReference type="Proteomes" id="UP000785679">
    <property type="component" value="Unassembled WGS sequence"/>
</dbReference>
<accession>A0A8J8NJN1</accession>
<dbReference type="SUPFAM" id="SSF81296">
    <property type="entry name" value="E set domains"/>
    <property type="match status" value="1"/>
</dbReference>
<keyword evidence="1" id="KW-0732">Signal</keyword>
<gene>
    <name evidence="3" type="ORF">FGO68_gene9615</name>
</gene>
<evidence type="ECO:0000259" key="2">
    <source>
        <dbReference type="Pfam" id="PF02221"/>
    </source>
</evidence>
<feature type="chain" id="PRO_5035160385" description="MD-2-related lipid-recognition domain-containing protein" evidence="1">
    <location>
        <begin position="18"/>
        <end position="181"/>
    </location>
</feature>
<comment type="caution">
    <text evidence="3">The sequence shown here is derived from an EMBL/GenBank/DDBJ whole genome shotgun (WGS) entry which is preliminary data.</text>
</comment>
<reference evidence="3" key="1">
    <citation type="submission" date="2019-06" db="EMBL/GenBank/DDBJ databases">
        <authorList>
            <person name="Zheng W."/>
        </authorList>
    </citation>
    <scope>NUCLEOTIDE SEQUENCE</scope>
    <source>
        <strain evidence="3">QDHG01</strain>
    </source>
</reference>